<keyword evidence="3" id="KW-1185">Reference proteome</keyword>
<proteinExistence type="predicted"/>
<evidence type="ECO:0000313" key="2">
    <source>
        <dbReference type="EMBL" id="GBM75093.1"/>
    </source>
</evidence>
<gene>
    <name evidence="2" type="ORF">AVEN_197450_1</name>
</gene>
<dbReference type="EMBL" id="BGPR01002535">
    <property type="protein sequence ID" value="GBM75093.1"/>
    <property type="molecule type" value="Genomic_DNA"/>
</dbReference>
<protein>
    <submittedName>
        <fullName evidence="2">Uncharacterized protein</fullName>
    </submittedName>
</protein>
<dbReference type="AlphaFoldDB" id="A0A4Y2IBL7"/>
<feature type="compositionally biased region" description="Polar residues" evidence="1">
    <location>
        <begin position="1"/>
        <end position="24"/>
    </location>
</feature>
<organism evidence="2 3">
    <name type="scientific">Araneus ventricosus</name>
    <name type="common">Orbweaver spider</name>
    <name type="synonym">Epeira ventricosa</name>
    <dbReference type="NCBI Taxonomy" id="182803"/>
    <lineage>
        <taxon>Eukaryota</taxon>
        <taxon>Metazoa</taxon>
        <taxon>Ecdysozoa</taxon>
        <taxon>Arthropoda</taxon>
        <taxon>Chelicerata</taxon>
        <taxon>Arachnida</taxon>
        <taxon>Araneae</taxon>
        <taxon>Araneomorphae</taxon>
        <taxon>Entelegynae</taxon>
        <taxon>Araneoidea</taxon>
        <taxon>Araneidae</taxon>
        <taxon>Araneus</taxon>
    </lineage>
</organism>
<dbReference type="Proteomes" id="UP000499080">
    <property type="component" value="Unassembled WGS sequence"/>
</dbReference>
<reference evidence="2 3" key="1">
    <citation type="journal article" date="2019" name="Sci. Rep.">
        <title>Orb-weaving spider Araneus ventricosus genome elucidates the spidroin gene catalogue.</title>
        <authorList>
            <person name="Kono N."/>
            <person name="Nakamura H."/>
            <person name="Ohtoshi R."/>
            <person name="Moran D.A.P."/>
            <person name="Shinohara A."/>
            <person name="Yoshida Y."/>
            <person name="Fujiwara M."/>
            <person name="Mori M."/>
            <person name="Tomita M."/>
            <person name="Arakawa K."/>
        </authorList>
    </citation>
    <scope>NUCLEOTIDE SEQUENCE [LARGE SCALE GENOMIC DNA]</scope>
</reference>
<name>A0A4Y2IBL7_ARAVE</name>
<comment type="caution">
    <text evidence="2">The sequence shown here is derived from an EMBL/GenBank/DDBJ whole genome shotgun (WGS) entry which is preliminary data.</text>
</comment>
<sequence>MKFSTSIFCETTMPERQTPQQPNEGRNDEIDPAGPSLGPSGVGKILKPHRAVPWLLSSLYSQYRIGAPPCPVCPELRMTSCETFFSLAVFICCTKKFQEHYTNHKGSGIPYYEGVSF</sequence>
<evidence type="ECO:0000313" key="3">
    <source>
        <dbReference type="Proteomes" id="UP000499080"/>
    </source>
</evidence>
<evidence type="ECO:0000256" key="1">
    <source>
        <dbReference type="SAM" id="MobiDB-lite"/>
    </source>
</evidence>
<accession>A0A4Y2IBL7</accession>
<feature type="region of interest" description="Disordered" evidence="1">
    <location>
        <begin position="1"/>
        <end position="44"/>
    </location>
</feature>